<dbReference type="EMBL" id="VUMV01000003">
    <property type="protein sequence ID" value="MST81711.1"/>
    <property type="molecule type" value="Genomic_DNA"/>
</dbReference>
<keyword evidence="3" id="KW-1185">Reference proteome</keyword>
<reference evidence="2 3" key="1">
    <citation type="submission" date="2019-08" db="EMBL/GenBank/DDBJ databases">
        <title>In-depth cultivation of the pig gut microbiome towards novel bacterial diversity and tailored functional studies.</title>
        <authorList>
            <person name="Wylensek D."/>
            <person name="Hitch T.C.A."/>
            <person name="Clavel T."/>
        </authorList>
    </citation>
    <scope>NUCLEOTIDE SEQUENCE [LARGE SCALE GENOMIC DNA]</scope>
    <source>
        <strain evidence="2 3">Oil+RF-744-WCA-WT-13</strain>
    </source>
</reference>
<protein>
    <submittedName>
        <fullName evidence="2">SseB family protein</fullName>
    </submittedName>
</protein>
<evidence type="ECO:0000313" key="2">
    <source>
        <dbReference type="EMBL" id="MST81711.1"/>
    </source>
</evidence>
<comment type="caution">
    <text evidence="2">The sequence shown here is derived from an EMBL/GenBank/DDBJ whole genome shotgun (WGS) entry which is preliminary data.</text>
</comment>
<organism evidence="2 3">
    <name type="scientific">Bilifractor porci</name>
    <dbReference type="NCBI Taxonomy" id="2606636"/>
    <lineage>
        <taxon>Bacteria</taxon>
        <taxon>Bacillati</taxon>
        <taxon>Bacillota</taxon>
        <taxon>Clostridia</taxon>
        <taxon>Lachnospirales</taxon>
        <taxon>Lachnospiraceae</taxon>
        <taxon>Bilifractor</taxon>
    </lineage>
</organism>
<dbReference type="InterPro" id="IPR009839">
    <property type="entry name" value="SseB_N"/>
</dbReference>
<evidence type="ECO:0000259" key="1">
    <source>
        <dbReference type="Pfam" id="PF07179"/>
    </source>
</evidence>
<accession>A0A7X2P8G3</accession>
<gene>
    <name evidence="2" type="ORF">FYJ60_05220</name>
</gene>
<proteinExistence type="predicted"/>
<name>A0A7X2P8G3_9FIRM</name>
<dbReference type="AlphaFoldDB" id="A0A7X2P8G3"/>
<dbReference type="Pfam" id="PF07179">
    <property type="entry name" value="SseB"/>
    <property type="match status" value="1"/>
</dbReference>
<dbReference type="Proteomes" id="UP000466864">
    <property type="component" value="Unassembled WGS sequence"/>
</dbReference>
<sequence>MVVDNSFMIHRIRTFKEIFMLYSGFTHRPFIECDDETFNDQVYLFTSAAAAQKFAVPYTQNKILLQAVQIPQEKLDAALKSLYLYSVNAVVVQDEGAPVTVELDKLAEKPDMEKLEQDVIPRANPELQLTGLYFMQELSRPVKRTPEEAKRLQGMEEEMVHNLFHARLIISFDTTDVPGEWNPQNKEQQGKVKIPMVQTKDGKFFQPVYTDLTEFKSFNAKTTGRRLQIGPTGYDYLEKLLVPKAEGVVINPGGFNLRLNREQLKQMKVRYANV</sequence>
<dbReference type="RefSeq" id="WP_154457626.1">
    <property type="nucleotide sequence ID" value="NZ_VUMV01000003.1"/>
</dbReference>
<feature type="domain" description="SseB protein N-terminal" evidence="1">
    <location>
        <begin position="157"/>
        <end position="265"/>
    </location>
</feature>
<evidence type="ECO:0000313" key="3">
    <source>
        <dbReference type="Proteomes" id="UP000466864"/>
    </source>
</evidence>